<keyword evidence="5" id="KW-1185">Reference proteome</keyword>
<evidence type="ECO:0000313" key="4">
    <source>
        <dbReference type="EMBL" id="RJT76475.1"/>
    </source>
</evidence>
<sequence>MPHRNDRPAAGTAAQRRAGLHQRQRGSAAQHPVPPLVRGPTIAELTDPAASPRLDQAPTPHDLRHTRASWVIVKGVPLPVIQARLGHETIQNTVDTYGHLANDADSNAADFLD</sequence>
<dbReference type="InterPro" id="IPR011010">
    <property type="entry name" value="DNA_brk_join_enz"/>
</dbReference>
<evidence type="ECO:0000256" key="1">
    <source>
        <dbReference type="ARBA" id="ARBA00023172"/>
    </source>
</evidence>
<dbReference type="InterPro" id="IPR013762">
    <property type="entry name" value="Integrase-like_cat_sf"/>
</dbReference>
<dbReference type="InterPro" id="IPR002104">
    <property type="entry name" value="Integrase_catalytic"/>
</dbReference>
<dbReference type="GO" id="GO:0003677">
    <property type="term" value="F:DNA binding"/>
    <property type="evidence" value="ECO:0007669"/>
    <property type="project" value="InterPro"/>
</dbReference>
<accession>A0A3A5LXY0</accession>
<feature type="domain" description="Tyr recombinase" evidence="3">
    <location>
        <begin position="1"/>
        <end position="110"/>
    </location>
</feature>
<protein>
    <recommendedName>
        <fullName evidence="3">Tyr recombinase domain-containing protein</fullName>
    </recommendedName>
</protein>
<proteinExistence type="predicted"/>
<dbReference type="PROSITE" id="PS51898">
    <property type="entry name" value="TYR_RECOMBINASE"/>
    <property type="match status" value="1"/>
</dbReference>
<organism evidence="4 5">
    <name type="scientific">Arthrobacter cheniae</name>
    <dbReference type="NCBI Taxonomy" id="1258888"/>
    <lineage>
        <taxon>Bacteria</taxon>
        <taxon>Bacillati</taxon>
        <taxon>Actinomycetota</taxon>
        <taxon>Actinomycetes</taxon>
        <taxon>Micrococcales</taxon>
        <taxon>Micrococcaceae</taxon>
        <taxon>Arthrobacter</taxon>
    </lineage>
</organism>
<evidence type="ECO:0000259" key="3">
    <source>
        <dbReference type="PROSITE" id="PS51898"/>
    </source>
</evidence>
<name>A0A3A5LXY0_9MICC</name>
<dbReference type="Proteomes" id="UP000272560">
    <property type="component" value="Unassembled WGS sequence"/>
</dbReference>
<evidence type="ECO:0000256" key="2">
    <source>
        <dbReference type="SAM" id="MobiDB-lite"/>
    </source>
</evidence>
<dbReference type="Gene3D" id="1.10.443.10">
    <property type="entry name" value="Intergrase catalytic core"/>
    <property type="match status" value="1"/>
</dbReference>
<dbReference type="GO" id="GO:0006310">
    <property type="term" value="P:DNA recombination"/>
    <property type="evidence" value="ECO:0007669"/>
    <property type="project" value="UniProtKB-KW"/>
</dbReference>
<evidence type="ECO:0000313" key="5">
    <source>
        <dbReference type="Proteomes" id="UP000272560"/>
    </source>
</evidence>
<dbReference type="SUPFAM" id="SSF56349">
    <property type="entry name" value="DNA breaking-rejoining enzymes"/>
    <property type="match status" value="1"/>
</dbReference>
<comment type="caution">
    <text evidence="4">The sequence shown here is derived from an EMBL/GenBank/DDBJ whole genome shotgun (WGS) entry which is preliminary data.</text>
</comment>
<dbReference type="Pfam" id="PF00589">
    <property type="entry name" value="Phage_integrase"/>
    <property type="match status" value="1"/>
</dbReference>
<dbReference type="GO" id="GO:0015074">
    <property type="term" value="P:DNA integration"/>
    <property type="evidence" value="ECO:0007669"/>
    <property type="project" value="InterPro"/>
</dbReference>
<dbReference type="AlphaFoldDB" id="A0A3A5LXY0"/>
<gene>
    <name evidence="4" type="ORF">D6T63_16255</name>
</gene>
<dbReference type="EMBL" id="QZVT01000011">
    <property type="protein sequence ID" value="RJT76475.1"/>
    <property type="molecule type" value="Genomic_DNA"/>
</dbReference>
<reference evidence="4 5" key="1">
    <citation type="submission" date="2018-09" db="EMBL/GenBank/DDBJ databases">
        <title>Novel species of Arthrobacter.</title>
        <authorList>
            <person name="Liu Q."/>
            <person name="Xin Y.-H."/>
        </authorList>
    </citation>
    <scope>NUCLEOTIDE SEQUENCE [LARGE SCALE GENOMIC DNA]</scope>
    <source>
        <strain evidence="4 5">Hz2</strain>
    </source>
</reference>
<feature type="region of interest" description="Disordered" evidence="2">
    <location>
        <begin position="1"/>
        <end position="62"/>
    </location>
</feature>
<keyword evidence="1" id="KW-0233">DNA recombination</keyword>